<gene>
    <name evidence="6" type="ORF">PV04_09463</name>
</gene>
<dbReference type="AlphaFoldDB" id="A0A0D2DQU3"/>
<dbReference type="PANTHER" id="PTHR46072">
    <property type="entry name" value="AMIDASE-RELATED-RELATED"/>
    <property type="match status" value="1"/>
</dbReference>
<accession>A0A0D2DQU3</accession>
<dbReference type="Proteomes" id="UP000054266">
    <property type="component" value="Unassembled WGS sequence"/>
</dbReference>
<reference evidence="6 7" key="1">
    <citation type="submission" date="2015-01" db="EMBL/GenBank/DDBJ databases">
        <title>The Genome Sequence of Capronia semiimmersa CBS27337.</title>
        <authorList>
            <consortium name="The Broad Institute Genomics Platform"/>
            <person name="Cuomo C."/>
            <person name="de Hoog S."/>
            <person name="Gorbushina A."/>
            <person name="Stielow B."/>
            <person name="Teixiera M."/>
            <person name="Abouelleil A."/>
            <person name="Chapman S.B."/>
            <person name="Priest M."/>
            <person name="Young S.K."/>
            <person name="Wortman J."/>
            <person name="Nusbaum C."/>
            <person name="Birren B."/>
        </authorList>
    </citation>
    <scope>NUCLEOTIDE SEQUENCE [LARGE SCALE GENOMIC DNA]</scope>
    <source>
        <strain evidence="6 7">CBS 27337</strain>
    </source>
</reference>
<dbReference type="Pfam" id="PF01425">
    <property type="entry name" value="Amidase"/>
    <property type="match status" value="1"/>
</dbReference>
<evidence type="ECO:0000313" key="6">
    <source>
        <dbReference type="EMBL" id="KIW64537.1"/>
    </source>
</evidence>
<feature type="active site" description="Charge relay system" evidence="3">
    <location>
        <position position="208"/>
    </location>
</feature>
<feature type="domain" description="Amidase" evidence="5">
    <location>
        <begin position="77"/>
        <end position="537"/>
    </location>
</feature>
<evidence type="ECO:0000313" key="7">
    <source>
        <dbReference type="Proteomes" id="UP000054266"/>
    </source>
</evidence>
<feature type="active site" description="Acyl-ester intermediate" evidence="3">
    <location>
        <position position="232"/>
    </location>
</feature>
<feature type="binding site" evidence="4">
    <location>
        <position position="208"/>
    </location>
    <ligand>
        <name>substrate</name>
    </ligand>
</feature>
<evidence type="ECO:0000256" key="4">
    <source>
        <dbReference type="PIRSR" id="PIRSR001221-2"/>
    </source>
</evidence>
<evidence type="ECO:0000256" key="1">
    <source>
        <dbReference type="ARBA" id="ARBA00009199"/>
    </source>
</evidence>
<comment type="similarity">
    <text evidence="1">Belongs to the amidase family.</text>
</comment>
<evidence type="ECO:0000256" key="3">
    <source>
        <dbReference type="PIRSR" id="PIRSR001221-1"/>
    </source>
</evidence>
<dbReference type="SUPFAM" id="SSF75304">
    <property type="entry name" value="Amidase signature (AS) enzymes"/>
    <property type="match status" value="1"/>
</dbReference>
<organism evidence="6 7">
    <name type="scientific">Phialophora macrospora</name>
    <dbReference type="NCBI Taxonomy" id="1851006"/>
    <lineage>
        <taxon>Eukaryota</taxon>
        <taxon>Fungi</taxon>
        <taxon>Dikarya</taxon>
        <taxon>Ascomycota</taxon>
        <taxon>Pezizomycotina</taxon>
        <taxon>Eurotiomycetes</taxon>
        <taxon>Chaetothyriomycetidae</taxon>
        <taxon>Chaetothyriales</taxon>
        <taxon>Herpotrichiellaceae</taxon>
        <taxon>Phialophora</taxon>
    </lineage>
</organism>
<dbReference type="HOGENOM" id="CLU_009600_9_2_1"/>
<keyword evidence="2" id="KW-0378">Hydrolase</keyword>
<dbReference type="EMBL" id="KN846961">
    <property type="protein sequence ID" value="KIW64537.1"/>
    <property type="molecule type" value="Genomic_DNA"/>
</dbReference>
<dbReference type="PANTHER" id="PTHR46072:SF2">
    <property type="entry name" value="AMIDASE (EUROFUNG)"/>
    <property type="match status" value="1"/>
</dbReference>
<sequence length="550" mass="59705">MSTAGFAVKGTKRAKARDALIPKQYWVAEKDLPPADQKSVVGLLSPLLTKKEIEIVSILDVTALLEKIHSRQLTSVEVLEAYVKQTIFTQQLVRVLTETMIPEAFENAKALDKILAETGKPVGPLHGLPISLKDQFHIKGYELNIGYVSRIGTVSDRHCTLVDLLVKAGAVYYVRTNLPQNIMRGEVDNFVYGLTTNPSNRDLTPGGSTGGEGALLAMHGSPLGVGTDIGGSVRIPAAFCGIWSLRPSYHRVPYQWAANSMLGQEAVPSVIGPMSSSYTGLVEFMKAIAAQEPWLYDPIVLEKPWNETAFETPQKKGKLSFAMMWDDGVTRVHPPITRAEKAVVAALTAAGHEVIDWSPVDHVEGTSILDVVYKADGGKDIADECAASGEPILPGLGEGASKHLTVWEAWQLNKRRDAYRKTYLDAWNASAAKTSSGRPVDAIISPVAPFVAAVLTENDNLDYTSIWNLLDYPCVVFPTGLRVDPKIDTGKVGGEPIPGTRDKTNADRWEEHGAVGYENAPIGLQVVGRRGREEEILGIAKVLGQAIKQI</sequence>
<dbReference type="Gene3D" id="3.90.1300.10">
    <property type="entry name" value="Amidase signature (AS) domain"/>
    <property type="match status" value="1"/>
</dbReference>
<evidence type="ECO:0000259" key="5">
    <source>
        <dbReference type="Pfam" id="PF01425"/>
    </source>
</evidence>
<feature type="active site" description="Charge relay system" evidence="3">
    <location>
        <position position="133"/>
    </location>
</feature>
<protein>
    <recommendedName>
        <fullName evidence="5">Amidase domain-containing protein</fullName>
    </recommendedName>
</protein>
<feature type="binding site" evidence="4">
    <location>
        <begin position="229"/>
        <end position="232"/>
    </location>
    <ligand>
        <name>substrate</name>
    </ligand>
</feature>
<dbReference type="InterPro" id="IPR023631">
    <property type="entry name" value="Amidase_dom"/>
</dbReference>
<name>A0A0D2DQU3_9EURO</name>
<feature type="binding site" evidence="4">
    <location>
        <position position="182"/>
    </location>
    <ligand>
        <name>substrate</name>
    </ligand>
</feature>
<keyword evidence="7" id="KW-1185">Reference proteome</keyword>
<proteinExistence type="inferred from homology"/>
<dbReference type="PIRSF" id="PIRSF001221">
    <property type="entry name" value="Amidase_fungi"/>
    <property type="match status" value="1"/>
</dbReference>
<dbReference type="STRING" id="5601.A0A0D2DQU3"/>
<dbReference type="GO" id="GO:0016787">
    <property type="term" value="F:hydrolase activity"/>
    <property type="evidence" value="ECO:0007669"/>
    <property type="project" value="UniProtKB-KW"/>
</dbReference>
<dbReference type="InterPro" id="IPR036928">
    <property type="entry name" value="AS_sf"/>
</dbReference>
<evidence type="ECO:0000256" key="2">
    <source>
        <dbReference type="ARBA" id="ARBA00022801"/>
    </source>
</evidence>